<dbReference type="Gene3D" id="2.40.160.50">
    <property type="entry name" value="membrane protein fhac: a member of the omp85/tpsb transporter family"/>
    <property type="match status" value="1"/>
</dbReference>
<dbReference type="PANTHER" id="PTHR12815">
    <property type="entry name" value="SORTING AND ASSEMBLY MACHINERY SAMM50 PROTEIN FAMILY MEMBER"/>
    <property type="match status" value="1"/>
</dbReference>
<dbReference type="OrthoDB" id="1724197at2759"/>
<reference evidence="8" key="1">
    <citation type="submission" date="2022-07" db="EMBL/GenBank/DDBJ databases">
        <title>Phylogenomic reconstructions and comparative analyses of Kickxellomycotina fungi.</title>
        <authorList>
            <person name="Reynolds N.K."/>
            <person name="Stajich J.E."/>
            <person name="Barry K."/>
            <person name="Grigoriev I.V."/>
            <person name="Crous P."/>
            <person name="Smith M.E."/>
        </authorList>
    </citation>
    <scope>NUCLEOTIDE SEQUENCE</scope>
    <source>
        <strain evidence="8">NBRC 32514</strain>
    </source>
</reference>
<evidence type="ECO:0000256" key="1">
    <source>
        <dbReference type="ARBA" id="ARBA00004374"/>
    </source>
</evidence>
<evidence type="ECO:0000313" key="9">
    <source>
        <dbReference type="Proteomes" id="UP001149813"/>
    </source>
</evidence>
<feature type="compositionally biased region" description="Pro residues" evidence="6">
    <location>
        <begin position="37"/>
        <end position="52"/>
    </location>
</feature>
<comment type="subcellular location">
    <subcellularLocation>
        <location evidence="1">Mitochondrion outer membrane</location>
        <topology evidence="1">Multi-pass membrane protein</topology>
    </subcellularLocation>
</comment>
<dbReference type="GO" id="GO:0045040">
    <property type="term" value="P:protein insertion into mitochondrial outer membrane"/>
    <property type="evidence" value="ECO:0007669"/>
    <property type="project" value="TreeGrafter"/>
</dbReference>
<keyword evidence="3" id="KW-1134">Transmembrane beta strand</keyword>
<keyword evidence="9" id="KW-1185">Reference proteome</keyword>
<sequence length="479" mass="50938">MASDTATNPGATMDDGFSVRSIFSEAMSSSSATNAPRAPPAEPPRRVVPPPAKTTVDVSRTSTRVSRFSISGVSRIRQGFLSSLLQPAFEAKTIKEAVDEAREAAGKLRALGIAKAVVVQMDKSADKDALDVHFHCQDGSRYIIKTGVDVGDSEGMASVTGRLNNIWGGGESFEANYARGSKTQAAFQGTLSIPVEADPRKKIDIVANQAVLDNRPYSSHDELRRTLSMAYRAEGRSGSHEVLYSLSWRDVCNLGAKASPSLRTDAGHTLKSSLGYTFTCDNRDSPTVPSTGSYARVAAEFAGIGGDVVFGKSHVELQSNQSLGRGYVLSSSVHGGLLWGPQTSIVDRFFVGGSTSVRGFEYRGIGPRDGEDSIGGDVFYAAGLSLLTPLPFVTNDALKGHLWANAGQCALLDRRGLGRPGVSGEIARFLTSPSASVGFGLVYRHSMVRVELSCCLPIVATSTDRPKSGMHFGLGFQFL</sequence>
<dbReference type="GO" id="GO:0005741">
    <property type="term" value="C:mitochondrial outer membrane"/>
    <property type="evidence" value="ECO:0007669"/>
    <property type="project" value="UniProtKB-SubCell"/>
</dbReference>
<proteinExistence type="inferred from homology"/>
<dbReference type="EMBL" id="JANBOJ010000254">
    <property type="protein sequence ID" value="KAJ1720475.1"/>
    <property type="molecule type" value="Genomic_DNA"/>
</dbReference>
<protein>
    <recommendedName>
        <fullName evidence="7">Bacterial surface antigen (D15) domain-containing protein</fullName>
    </recommendedName>
</protein>
<dbReference type="PANTHER" id="PTHR12815:SF18">
    <property type="entry name" value="SORTING AND ASSEMBLY MACHINERY COMPONENT 50 HOMOLOG"/>
    <property type="match status" value="1"/>
</dbReference>
<evidence type="ECO:0000259" key="7">
    <source>
        <dbReference type="Pfam" id="PF01103"/>
    </source>
</evidence>
<name>A0A9W8CNQ2_9FUNG</name>
<accession>A0A9W8CNQ2</accession>
<feature type="region of interest" description="Disordered" evidence="6">
    <location>
        <begin position="28"/>
        <end position="60"/>
    </location>
</feature>
<comment type="similarity">
    <text evidence="2">Belongs to the SAM50/omp85 family.</text>
</comment>
<evidence type="ECO:0000256" key="5">
    <source>
        <dbReference type="ARBA" id="ARBA00023136"/>
    </source>
</evidence>
<dbReference type="InterPro" id="IPR000184">
    <property type="entry name" value="Bac_surfAg_D15"/>
</dbReference>
<dbReference type="InterPro" id="IPR039910">
    <property type="entry name" value="D15-like"/>
</dbReference>
<evidence type="ECO:0000256" key="3">
    <source>
        <dbReference type="ARBA" id="ARBA00022452"/>
    </source>
</evidence>
<feature type="domain" description="Bacterial surface antigen (D15)" evidence="7">
    <location>
        <begin position="165"/>
        <end position="478"/>
    </location>
</feature>
<organism evidence="8 9">
    <name type="scientific">Coemansia erecta</name>
    <dbReference type="NCBI Taxonomy" id="147472"/>
    <lineage>
        <taxon>Eukaryota</taxon>
        <taxon>Fungi</taxon>
        <taxon>Fungi incertae sedis</taxon>
        <taxon>Zoopagomycota</taxon>
        <taxon>Kickxellomycotina</taxon>
        <taxon>Kickxellomycetes</taxon>
        <taxon>Kickxellales</taxon>
        <taxon>Kickxellaceae</taxon>
        <taxon>Coemansia</taxon>
    </lineage>
</organism>
<evidence type="ECO:0000256" key="4">
    <source>
        <dbReference type="ARBA" id="ARBA00022692"/>
    </source>
</evidence>
<dbReference type="Pfam" id="PF01103">
    <property type="entry name" value="Omp85"/>
    <property type="match status" value="1"/>
</dbReference>
<keyword evidence="4" id="KW-0812">Transmembrane</keyword>
<dbReference type="AlphaFoldDB" id="A0A9W8CNQ2"/>
<comment type="caution">
    <text evidence="8">The sequence shown here is derived from an EMBL/GenBank/DDBJ whole genome shotgun (WGS) entry which is preliminary data.</text>
</comment>
<evidence type="ECO:0000256" key="2">
    <source>
        <dbReference type="ARBA" id="ARBA00010913"/>
    </source>
</evidence>
<dbReference type="Proteomes" id="UP001149813">
    <property type="component" value="Unassembled WGS sequence"/>
</dbReference>
<evidence type="ECO:0000256" key="6">
    <source>
        <dbReference type="SAM" id="MobiDB-lite"/>
    </source>
</evidence>
<gene>
    <name evidence="8" type="ORF">LPJ53_004896</name>
</gene>
<keyword evidence="5" id="KW-0472">Membrane</keyword>
<evidence type="ECO:0000313" key="8">
    <source>
        <dbReference type="EMBL" id="KAJ1720475.1"/>
    </source>
</evidence>